<name>A0A1N6F3N4_9RHOB</name>
<dbReference type="InterPro" id="IPR006674">
    <property type="entry name" value="HD_domain"/>
</dbReference>
<dbReference type="OrthoDB" id="9796032at2"/>
<dbReference type="PANTHER" id="PTHR11845">
    <property type="entry name" value="5'-DEOXYNUCLEOTIDASE HDDC2"/>
    <property type="match status" value="1"/>
</dbReference>
<evidence type="ECO:0000256" key="2">
    <source>
        <dbReference type="ARBA" id="ARBA00022801"/>
    </source>
</evidence>
<proteinExistence type="predicted"/>
<evidence type="ECO:0000256" key="1">
    <source>
        <dbReference type="ARBA" id="ARBA00022723"/>
    </source>
</evidence>
<protein>
    <submittedName>
        <fullName evidence="4">Putative hydrolases of HD superfamily</fullName>
    </submittedName>
</protein>
<feature type="domain" description="HD" evidence="3">
    <location>
        <begin position="19"/>
        <end position="181"/>
    </location>
</feature>
<keyword evidence="2 4" id="KW-0378">Hydrolase</keyword>
<dbReference type="AlphaFoldDB" id="A0A1N6F3N4"/>
<dbReference type="EMBL" id="FSRL01000001">
    <property type="protein sequence ID" value="SIN89814.1"/>
    <property type="molecule type" value="Genomic_DNA"/>
</dbReference>
<evidence type="ECO:0000259" key="3">
    <source>
        <dbReference type="Pfam" id="PF13023"/>
    </source>
</evidence>
<dbReference type="InterPro" id="IPR039356">
    <property type="entry name" value="YfbR/HDDC2"/>
</dbReference>
<dbReference type="Pfam" id="PF13023">
    <property type="entry name" value="HD_3"/>
    <property type="match status" value="1"/>
</dbReference>
<accession>A0A1N6F3N4</accession>
<dbReference type="STRING" id="1217970.SAMN05444002_1337"/>
<reference evidence="5" key="1">
    <citation type="submission" date="2016-11" db="EMBL/GenBank/DDBJ databases">
        <authorList>
            <person name="Varghese N."/>
            <person name="Submissions S."/>
        </authorList>
    </citation>
    <scope>NUCLEOTIDE SEQUENCE [LARGE SCALE GENOMIC DNA]</scope>
    <source>
        <strain evidence="5">DSM 29440</strain>
    </source>
</reference>
<keyword evidence="5" id="KW-1185">Reference proteome</keyword>
<dbReference type="GO" id="GO:0046872">
    <property type="term" value="F:metal ion binding"/>
    <property type="evidence" value="ECO:0007669"/>
    <property type="project" value="UniProtKB-KW"/>
</dbReference>
<evidence type="ECO:0000313" key="5">
    <source>
        <dbReference type="Proteomes" id="UP000184932"/>
    </source>
</evidence>
<dbReference type="Gene3D" id="1.10.3210.10">
    <property type="entry name" value="Hypothetical protein af1432"/>
    <property type="match status" value="1"/>
</dbReference>
<dbReference type="RefSeq" id="WP_074255421.1">
    <property type="nucleotide sequence ID" value="NZ_FSRL01000001.1"/>
</dbReference>
<dbReference type="GO" id="GO:0005737">
    <property type="term" value="C:cytoplasm"/>
    <property type="evidence" value="ECO:0007669"/>
    <property type="project" value="TreeGrafter"/>
</dbReference>
<sequence>MAGEADLDRQIAFLTEACKLRSVERASKLADGSRQENSGEHSWHLALFALVLEGEAPEGVRIDRVIRMALIHDLVEIDAGDAPIFEAGLDQAAIEAAEQAAADRIFGMLPEAQAAELRALWEEFEAAETPDARFAKALDRFQPPVLNLANGGASWTPFNVDYARVAARLQPPMERGAPSLWRWIGPRIRAFFERQDS</sequence>
<organism evidence="4 5">
    <name type="scientific">Vannielia litorea</name>
    <dbReference type="NCBI Taxonomy" id="1217970"/>
    <lineage>
        <taxon>Bacteria</taxon>
        <taxon>Pseudomonadati</taxon>
        <taxon>Pseudomonadota</taxon>
        <taxon>Alphaproteobacteria</taxon>
        <taxon>Rhodobacterales</taxon>
        <taxon>Paracoccaceae</taxon>
        <taxon>Vannielia</taxon>
    </lineage>
</organism>
<keyword evidence="1" id="KW-0479">Metal-binding</keyword>
<dbReference type="Proteomes" id="UP000184932">
    <property type="component" value="Unassembled WGS sequence"/>
</dbReference>
<dbReference type="GO" id="GO:0002953">
    <property type="term" value="F:5'-deoxynucleotidase activity"/>
    <property type="evidence" value="ECO:0007669"/>
    <property type="project" value="InterPro"/>
</dbReference>
<dbReference type="SUPFAM" id="SSF109604">
    <property type="entry name" value="HD-domain/PDEase-like"/>
    <property type="match status" value="1"/>
</dbReference>
<gene>
    <name evidence="4" type="ORF">SAMN05444002_1337</name>
</gene>
<evidence type="ECO:0000313" key="4">
    <source>
        <dbReference type="EMBL" id="SIN89814.1"/>
    </source>
</evidence>
<dbReference type="PANTHER" id="PTHR11845:SF13">
    <property type="entry name" value="5'-DEOXYNUCLEOTIDASE HDDC2"/>
    <property type="match status" value="1"/>
</dbReference>